<dbReference type="KEGG" id="psoj:PHYSODRAFT_312054"/>
<feature type="compositionally biased region" description="Basic residues" evidence="1">
    <location>
        <begin position="287"/>
        <end position="299"/>
    </location>
</feature>
<dbReference type="Proteomes" id="UP000002640">
    <property type="component" value="Unassembled WGS sequence"/>
</dbReference>
<organism evidence="3 4">
    <name type="scientific">Phytophthora sojae (strain P6497)</name>
    <name type="common">Soybean stem and root rot agent</name>
    <name type="synonym">Phytophthora megasperma f. sp. glycines</name>
    <dbReference type="NCBI Taxonomy" id="1094619"/>
    <lineage>
        <taxon>Eukaryota</taxon>
        <taxon>Sar</taxon>
        <taxon>Stramenopiles</taxon>
        <taxon>Oomycota</taxon>
        <taxon>Peronosporomycetes</taxon>
        <taxon>Peronosporales</taxon>
        <taxon>Peronosporaceae</taxon>
        <taxon>Phytophthora</taxon>
    </lineage>
</organism>
<keyword evidence="4" id="KW-1185">Reference proteome</keyword>
<feature type="region of interest" description="Disordered" evidence="1">
    <location>
        <begin position="322"/>
        <end position="350"/>
    </location>
</feature>
<reference evidence="3 4" key="1">
    <citation type="journal article" date="2006" name="Science">
        <title>Phytophthora genome sequences uncover evolutionary origins and mechanisms of pathogenesis.</title>
        <authorList>
            <person name="Tyler B.M."/>
            <person name="Tripathy S."/>
            <person name="Zhang X."/>
            <person name="Dehal P."/>
            <person name="Jiang R.H."/>
            <person name="Aerts A."/>
            <person name="Arredondo F.D."/>
            <person name="Baxter L."/>
            <person name="Bensasson D."/>
            <person name="Beynon J.L."/>
            <person name="Chapman J."/>
            <person name="Damasceno C.M."/>
            <person name="Dorrance A.E."/>
            <person name="Dou D."/>
            <person name="Dickerman A.W."/>
            <person name="Dubchak I.L."/>
            <person name="Garbelotto M."/>
            <person name="Gijzen M."/>
            <person name="Gordon S.G."/>
            <person name="Govers F."/>
            <person name="Grunwald N.J."/>
            <person name="Huang W."/>
            <person name="Ivors K.L."/>
            <person name="Jones R.W."/>
            <person name="Kamoun S."/>
            <person name="Krampis K."/>
            <person name="Lamour K.H."/>
            <person name="Lee M.K."/>
            <person name="McDonald W.H."/>
            <person name="Medina M."/>
            <person name="Meijer H.J."/>
            <person name="Nordberg E.K."/>
            <person name="Maclean D.J."/>
            <person name="Ospina-Giraldo M.D."/>
            <person name="Morris P.F."/>
            <person name="Phuntumart V."/>
            <person name="Putnam N.H."/>
            <person name="Rash S."/>
            <person name="Rose J.K."/>
            <person name="Sakihama Y."/>
            <person name="Salamov A.A."/>
            <person name="Savidor A."/>
            <person name="Scheuring C.F."/>
            <person name="Smith B.M."/>
            <person name="Sobral B.W."/>
            <person name="Terry A."/>
            <person name="Torto-Alalibo T.A."/>
            <person name="Win J."/>
            <person name="Xu Z."/>
            <person name="Zhang H."/>
            <person name="Grigoriev I.V."/>
            <person name="Rokhsar D.S."/>
            <person name="Boore J.L."/>
        </authorList>
    </citation>
    <scope>NUCLEOTIDE SEQUENCE [LARGE SCALE GENOMIC DNA]</scope>
    <source>
        <strain evidence="3 4">P6497</strain>
    </source>
</reference>
<feature type="compositionally biased region" description="Basic residues" evidence="1">
    <location>
        <begin position="266"/>
        <end position="276"/>
    </location>
</feature>
<sequence length="461" mass="48788">MASEGQGAAASRQIQVLLTLHDGERSFGMSLAQKSPPLGPKYTVVSSVFANSPADRAGVRKGYVVRFINDRPMNGLTVAQVANNFRNAAQAKITLEILENTPSPRTSAFTAAATFGGVKAAIPIASCAESGQRPVAPVTGFSAASSGRAIAAPGTALAVPRVASPKQPVLRLGAEPAAKTLAASQPQPASPPADAKIVNGAAHTGLKSKAVAPVLRLGLKPKSVPEEAAPKKVPAVTKVAEPKAAAKTTTAQPASAVSTPTATKSKTGKKRGRPRKNAAATNGTTSHKGKGKAKAKKATRQQEDDEADELLEDEEEELGMYALSSDSDTGESPSKKTARRAGNGRRRGVTNRTRHSLTVDRLVGMGFTQEDAEASVREIGDDPDACMIWIISKIEERQFTRDLNEASIQSEQAKRDEEKRAKKLKMETLVHAEKFMSLFPSVSRICWSLPGGWMLRWGPTM</sequence>
<dbReference type="OMA" id="DACMIWI"/>
<name>G4YYQ4_PHYSP</name>
<dbReference type="SUPFAM" id="SSF46934">
    <property type="entry name" value="UBA-like"/>
    <property type="match status" value="1"/>
</dbReference>
<dbReference type="InterPro" id="IPR009060">
    <property type="entry name" value="UBA-like_sf"/>
</dbReference>
<proteinExistence type="predicted"/>
<gene>
    <name evidence="3" type="ORF">PHYSODRAFT_312054</name>
</gene>
<dbReference type="SMART" id="SM00228">
    <property type="entry name" value="PDZ"/>
    <property type="match status" value="1"/>
</dbReference>
<feature type="domain" description="PDZ" evidence="2">
    <location>
        <begin position="17"/>
        <end position="88"/>
    </location>
</feature>
<feature type="compositionally biased region" description="Basic residues" evidence="1">
    <location>
        <begin position="336"/>
        <end position="350"/>
    </location>
</feature>
<dbReference type="SUPFAM" id="SSF50156">
    <property type="entry name" value="PDZ domain-like"/>
    <property type="match status" value="1"/>
</dbReference>
<dbReference type="PROSITE" id="PS50106">
    <property type="entry name" value="PDZ"/>
    <property type="match status" value="1"/>
</dbReference>
<accession>G4YYQ4</accession>
<dbReference type="InterPro" id="IPR036034">
    <property type="entry name" value="PDZ_sf"/>
</dbReference>
<evidence type="ECO:0000313" key="4">
    <source>
        <dbReference type="Proteomes" id="UP000002640"/>
    </source>
</evidence>
<dbReference type="Gene3D" id="1.10.8.10">
    <property type="entry name" value="DNA helicase RuvA subunit, C-terminal domain"/>
    <property type="match status" value="1"/>
</dbReference>
<protein>
    <recommendedName>
        <fullName evidence="2">PDZ domain-containing protein</fullName>
    </recommendedName>
</protein>
<evidence type="ECO:0000256" key="1">
    <source>
        <dbReference type="SAM" id="MobiDB-lite"/>
    </source>
</evidence>
<dbReference type="InterPro" id="IPR001478">
    <property type="entry name" value="PDZ"/>
</dbReference>
<dbReference type="AlphaFoldDB" id="G4YYQ4"/>
<evidence type="ECO:0000313" key="3">
    <source>
        <dbReference type="EMBL" id="EGZ25732.1"/>
    </source>
</evidence>
<feature type="region of interest" description="Disordered" evidence="1">
    <location>
        <begin position="224"/>
        <end position="309"/>
    </location>
</feature>
<dbReference type="GeneID" id="20643452"/>
<feature type="compositionally biased region" description="Low complexity" evidence="1">
    <location>
        <begin position="231"/>
        <end position="256"/>
    </location>
</feature>
<dbReference type="Gene3D" id="2.30.42.10">
    <property type="match status" value="1"/>
</dbReference>
<dbReference type="RefSeq" id="XP_009521020.1">
    <property type="nucleotide sequence ID" value="XM_009522725.1"/>
</dbReference>
<dbReference type="Pfam" id="PF00595">
    <property type="entry name" value="PDZ"/>
    <property type="match status" value="1"/>
</dbReference>
<dbReference type="EMBL" id="JH159152">
    <property type="protein sequence ID" value="EGZ25732.1"/>
    <property type="molecule type" value="Genomic_DNA"/>
</dbReference>
<evidence type="ECO:0000259" key="2">
    <source>
        <dbReference type="PROSITE" id="PS50106"/>
    </source>
</evidence>
<dbReference type="InParanoid" id="G4YYQ4"/>
<dbReference type="SMR" id="G4YYQ4"/>